<organism evidence="2 3">
    <name type="scientific">Acetobacterium malicum</name>
    <dbReference type="NCBI Taxonomy" id="52692"/>
    <lineage>
        <taxon>Bacteria</taxon>
        <taxon>Bacillati</taxon>
        <taxon>Bacillota</taxon>
        <taxon>Clostridia</taxon>
        <taxon>Eubacteriales</taxon>
        <taxon>Eubacteriaceae</taxon>
        <taxon>Acetobacterium</taxon>
    </lineage>
</organism>
<dbReference type="PANTHER" id="PTHR47099:SF1">
    <property type="entry name" value="METHYLCOBAMIDE:COM METHYLTRANSFERASE MTBA"/>
    <property type="match status" value="1"/>
</dbReference>
<name>A0ABR6YSJ6_9FIRM</name>
<keyword evidence="3" id="KW-1185">Reference proteome</keyword>
<proteinExistence type="predicted"/>
<dbReference type="SUPFAM" id="SSF51726">
    <property type="entry name" value="UROD/MetE-like"/>
    <property type="match status" value="1"/>
</dbReference>
<dbReference type="Pfam" id="PF01208">
    <property type="entry name" value="URO-D"/>
    <property type="match status" value="1"/>
</dbReference>
<dbReference type="Gene3D" id="3.20.20.210">
    <property type="match status" value="1"/>
</dbReference>
<gene>
    <name evidence="2" type="ORF">GH811_00880</name>
</gene>
<evidence type="ECO:0000313" key="3">
    <source>
        <dbReference type="Proteomes" id="UP000622405"/>
    </source>
</evidence>
<dbReference type="PANTHER" id="PTHR47099">
    <property type="entry name" value="METHYLCOBAMIDE:COM METHYLTRANSFERASE MTBA"/>
    <property type="match status" value="1"/>
</dbReference>
<dbReference type="Proteomes" id="UP000622405">
    <property type="component" value="Unassembled WGS sequence"/>
</dbReference>
<evidence type="ECO:0000259" key="1">
    <source>
        <dbReference type="Pfam" id="PF01208"/>
    </source>
</evidence>
<dbReference type="InterPro" id="IPR052024">
    <property type="entry name" value="Methanogen_methyltrans"/>
</dbReference>
<accession>A0ABR6YSJ6</accession>
<feature type="domain" description="Uroporphyrinogen decarboxylase (URO-D)" evidence="1">
    <location>
        <begin position="29"/>
        <end position="364"/>
    </location>
</feature>
<dbReference type="EMBL" id="WJBE01000001">
    <property type="protein sequence ID" value="MBC3898168.1"/>
    <property type="molecule type" value="Genomic_DNA"/>
</dbReference>
<protein>
    <recommendedName>
        <fullName evidence="1">Uroporphyrinogen decarboxylase (URO-D) domain-containing protein</fullName>
    </recommendedName>
</protein>
<evidence type="ECO:0000313" key="2">
    <source>
        <dbReference type="EMBL" id="MBC3898168.1"/>
    </source>
</evidence>
<dbReference type="InterPro" id="IPR000257">
    <property type="entry name" value="Uroporphyrinogen_deCOase"/>
</dbReference>
<dbReference type="InterPro" id="IPR038071">
    <property type="entry name" value="UROD/MetE-like_sf"/>
</dbReference>
<sequence>MAVVCKLAELLRLSTNTLLLKGVEFLTNKEIILSGIALKKTPRVPVMILSSGVWTDYRNGLTLQNVLEDAPEKIAEIIISDNQKVESDVVWVGADCSNIIVKAIGGKCTFNLPGEASTVDETLITRPEDVDRLKVEDLENSKEIANLLQTASLVTKRIGAEYLVAVSQWGAFTMAGQLLGMDNMMKIAIKDKPGLNHIMEFTERLLLKYWNLFIDAGVEMVNQAEPLSSGDVISAKLFKEMSFPRIKSANQVIAKRIKTKSLHICGNTTKILDLIAESETNLFSMDYKVDLNIARETLSGKVAYGGQLDPISVLLEGTTAEIEAESLACIRAGGTPGFVLIPGCDIAPKTKLENVQTMIHTAHHFDVNEII</sequence>
<reference evidence="2 3" key="1">
    <citation type="journal article" date="2020" name="mSystems">
        <title>Defining Genomic and Predicted Metabolic Features of the Acetobacterium Genus.</title>
        <authorList>
            <person name="Ross D.E."/>
            <person name="Marshall C.W."/>
            <person name="Gulliver D."/>
            <person name="May H.D."/>
            <person name="Norman R.S."/>
        </authorList>
    </citation>
    <scope>NUCLEOTIDE SEQUENCE [LARGE SCALE GENOMIC DNA]</scope>
    <source>
        <strain evidence="2 3">DSM 4132</strain>
    </source>
</reference>
<comment type="caution">
    <text evidence="2">The sequence shown here is derived from an EMBL/GenBank/DDBJ whole genome shotgun (WGS) entry which is preliminary data.</text>
</comment>